<dbReference type="AlphaFoldDB" id="A0A2W5WQV0"/>
<sequence>MAHHAPAADPKATLHRYLRHAREAIVWKTEGLSERALRTPRTPTGTSLLGLVKHCASVEIGYLGVTFGRPWPHPHEVPWMAAWSDPDAPDDDPEADMYATADETAAGILDLYRRAQTFADATVADLPLDARGHVPWWGADGDVDLHTVLVHLLAELQRHAGHADVLREGIDGAVGLSPRNSNVWTPDAERAAHLERLRGIAGRFPG</sequence>
<dbReference type="Pfam" id="PF04978">
    <property type="entry name" value="MST"/>
    <property type="match status" value="1"/>
</dbReference>
<organism evidence="1 2">
    <name type="scientific">Xylanimonas oleitrophica</name>
    <dbReference type="NCBI Taxonomy" id="2607479"/>
    <lineage>
        <taxon>Bacteria</taxon>
        <taxon>Bacillati</taxon>
        <taxon>Actinomycetota</taxon>
        <taxon>Actinomycetes</taxon>
        <taxon>Micrococcales</taxon>
        <taxon>Promicromonosporaceae</taxon>
        <taxon>Xylanimonas</taxon>
    </lineage>
</organism>
<evidence type="ECO:0000313" key="1">
    <source>
        <dbReference type="EMBL" id="PZR53083.1"/>
    </source>
</evidence>
<comment type="caution">
    <text evidence="1">The sequence shown here is derived from an EMBL/GenBank/DDBJ whole genome shotgun (WGS) entry which is preliminary data.</text>
</comment>
<reference evidence="1 2" key="1">
    <citation type="submission" date="2018-06" db="EMBL/GenBank/DDBJ databases">
        <title>Whole genome sequencing of a novel hydrocarbon degrading bacterial strain, PW21 isolated from oil contaminated produced water sample.</title>
        <authorList>
            <person name="Nagkirti P."/>
            <person name="Shaikh A."/>
            <person name="Gowdaman V."/>
            <person name="Engineer A.E."/>
            <person name="Dagar S."/>
            <person name="Dhakephalkar P.K."/>
        </authorList>
    </citation>
    <scope>NUCLEOTIDE SEQUENCE [LARGE SCALE GENOMIC DNA]</scope>
    <source>
        <strain evidence="1 2">PW21</strain>
    </source>
</reference>
<evidence type="ECO:0000313" key="2">
    <source>
        <dbReference type="Proteomes" id="UP000248783"/>
    </source>
</evidence>
<dbReference type="InterPro" id="IPR007061">
    <property type="entry name" value="MST-like"/>
</dbReference>
<protein>
    <recommendedName>
        <fullName evidence="3">DinB family protein</fullName>
    </recommendedName>
</protein>
<evidence type="ECO:0008006" key="3">
    <source>
        <dbReference type="Google" id="ProtNLM"/>
    </source>
</evidence>
<gene>
    <name evidence="1" type="ORF">DNL40_08730</name>
</gene>
<proteinExistence type="predicted"/>
<dbReference type="InterPro" id="IPR034660">
    <property type="entry name" value="DinB/YfiT-like"/>
</dbReference>
<dbReference type="RefSeq" id="WP_111250876.1">
    <property type="nucleotide sequence ID" value="NZ_QKWH01000005.1"/>
</dbReference>
<dbReference type="Proteomes" id="UP000248783">
    <property type="component" value="Unassembled WGS sequence"/>
</dbReference>
<dbReference type="Gene3D" id="1.20.120.450">
    <property type="entry name" value="dinb family like domain"/>
    <property type="match status" value="1"/>
</dbReference>
<accession>A0A2W5WQV0</accession>
<keyword evidence="2" id="KW-1185">Reference proteome</keyword>
<dbReference type="EMBL" id="QKWH01000005">
    <property type="protein sequence ID" value="PZR53083.1"/>
    <property type="molecule type" value="Genomic_DNA"/>
</dbReference>
<name>A0A2W5WQV0_9MICO</name>
<dbReference type="SUPFAM" id="SSF109854">
    <property type="entry name" value="DinB/YfiT-like putative metalloenzymes"/>
    <property type="match status" value="1"/>
</dbReference>